<accession>A0A6V7PQK7</accession>
<dbReference type="AlphaFoldDB" id="A0A6V7PQK7"/>
<organism evidence="2">
    <name type="scientific">Ananas comosus var. bracteatus</name>
    <name type="common">red pineapple</name>
    <dbReference type="NCBI Taxonomy" id="296719"/>
    <lineage>
        <taxon>Eukaryota</taxon>
        <taxon>Viridiplantae</taxon>
        <taxon>Streptophyta</taxon>
        <taxon>Embryophyta</taxon>
        <taxon>Tracheophyta</taxon>
        <taxon>Spermatophyta</taxon>
        <taxon>Magnoliopsida</taxon>
        <taxon>Liliopsida</taxon>
        <taxon>Poales</taxon>
        <taxon>Bromeliaceae</taxon>
        <taxon>Bromelioideae</taxon>
        <taxon>Ananas</taxon>
    </lineage>
</organism>
<feature type="region of interest" description="Disordered" evidence="1">
    <location>
        <begin position="1"/>
        <end position="34"/>
    </location>
</feature>
<evidence type="ECO:0000313" key="2">
    <source>
        <dbReference type="EMBL" id="CAD1832963.1"/>
    </source>
</evidence>
<evidence type="ECO:0000256" key="1">
    <source>
        <dbReference type="SAM" id="MobiDB-lite"/>
    </source>
</evidence>
<name>A0A6V7PQK7_ANACO</name>
<proteinExistence type="predicted"/>
<dbReference type="EMBL" id="LR862150">
    <property type="protein sequence ID" value="CAD1832963.1"/>
    <property type="molecule type" value="Genomic_DNA"/>
</dbReference>
<protein>
    <submittedName>
        <fullName evidence="2">Uncharacterized protein</fullName>
    </submittedName>
</protein>
<gene>
    <name evidence="2" type="ORF">CB5_LOCUS16174</name>
</gene>
<sequence>MQKHPCSSPRSDSATAYRYTGPHTGTHLTKLPNPSLGLAEKLPVYRYTSPYRYSHQPCTGTQPAEGYPRADQKSDFSGFGAKLQTSILGVQTIGWNTVNDPPEQLNKKLGSQIKHSNPAICKSPVCYILPS</sequence>
<reference evidence="2" key="1">
    <citation type="submission" date="2020-07" db="EMBL/GenBank/DDBJ databases">
        <authorList>
            <person name="Lin J."/>
        </authorList>
    </citation>
    <scope>NUCLEOTIDE SEQUENCE</scope>
</reference>